<dbReference type="Proteomes" id="UP001562354">
    <property type="component" value="Unassembled WGS sequence"/>
</dbReference>
<reference evidence="2 3" key="1">
    <citation type="submission" date="2024-07" db="EMBL/GenBank/DDBJ databases">
        <title>Draft sequence of the Neodothiora populina.</title>
        <authorList>
            <person name="Drown D.D."/>
            <person name="Schuette U.S."/>
            <person name="Buechlein A.B."/>
            <person name="Rusch D.R."/>
            <person name="Winton L.W."/>
            <person name="Adams G.A."/>
        </authorList>
    </citation>
    <scope>NUCLEOTIDE SEQUENCE [LARGE SCALE GENOMIC DNA]</scope>
    <source>
        <strain evidence="2 3">CPC 39397</strain>
    </source>
</reference>
<evidence type="ECO:0000313" key="2">
    <source>
        <dbReference type="EMBL" id="KAL1311361.1"/>
    </source>
</evidence>
<feature type="region of interest" description="Disordered" evidence="1">
    <location>
        <begin position="73"/>
        <end position="103"/>
    </location>
</feature>
<feature type="region of interest" description="Disordered" evidence="1">
    <location>
        <begin position="1"/>
        <end position="43"/>
    </location>
</feature>
<comment type="caution">
    <text evidence="2">The sequence shown here is derived from an EMBL/GenBank/DDBJ whole genome shotgun (WGS) entry which is preliminary data.</text>
</comment>
<gene>
    <name evidence="2" type="ORF">AAFC00_001533</name>
</gene>
<name>A0ABR3PP83_9PEZI</name>
<dbReference type="RefSeq" id="XP_069204210.1">
    <property type="nucleotide sequence ID" value="XM_069340738.1"/>
</dbReference>
<evidence type="ECO:0000256" key="1">
    <source>
        <dbReference type="SAM" id="MobiDB-lite"/>
    </source>
</evidence>
<organism evidence="2 3">
    <name type="scientific">Neodothiora populina</name>
    <dbReference type="NCBI Taxonomy" id="2781224"/>
    <lineage>
        <taxon>Eukaryota</taxon>
        <taxon>Fungi</taxon>
        <taxon>Dikarya</taxon>
        <taxon>Ascomycota</taxon>
        <taxon>Pezizomycotina</taxon>
        <taxon>Dothideomycetes</taxon>
        <taxon>Dothideomycetidae</taxon>
        <taxon>Dothideales</taxon>
        <taxon>Dothioraceae</taxon>
        <taxon>Neodothiora</taxon>
    </lineage>
</organism>
<accession>A0ABR3PP83</accession>
<evidence type="ECO:0000313" key="3">
    <source>
        <dbReference type="Proteomes" id="UP001562354"/>
    </source>
</evidence>
<dbReference type="EMBL" id="JBFMKM010000003">
    <property type="protein sequence ID" value="KAL1311361.1"/>
    <property type="molecule type" value="Genomic_DNA"/>
</dbReference>
<sequence length="193" mass="21784">MYSLPNAHIDVSPVASPKKLAVRPSRKENSPPPLSFTNSPFGKTYLKNPDFERKLLEAQKIPITLDSKLNTKEEGKPTLYSNSKPAEAKGLTRSSSVRTPPTPQWDALPLEDLVFWQTRGLPKAGPQKEMVQKMSNGIERSPFGWIICHDVEPDDFARIGGIPRFKRRSSWEQINDEDEMALMNSALDYMLES</sequence>
<dbReference type="GeneID" id="95975236"/>
<proteinExistence type="predicted"/>
<keyword evidence="3" id="KW-1185">Reference proteome</keyword>
<protein>
    <submittedName>
        <fullName evidence="2">Uncharacterized protein</fullName>
    </submittedName>
</protein>